<proteinExistence type="predicted"/>
<dbReference type="SUPFAM" id="SSF51182">
    <property type="entry name" value="RmlC-like cupins"/>
    <property type="match status" value="1"/>
</dbReference>
<evidence type="ECO:0000313" key="3">
    <source>
        <dbReference type="EMBL" id="MDC7785640.1"/>
    </source>
</evidence>
<dbReference type="InterPro" id="IPR011051">
    <property type="entry name" value="RmlC_Cupin_sf"/>
</dbReference>
<feature type="domain" description="HTH cro/C1-type" evidence="2">
    <location>
        <begin position="14"/>
        <end position="68"/>
    </location>
</feature>
<dbReference type="Gene3D" id="2.60.120.10">
    <property type="entry name" value="Jelly Rolls"/>
    <property type="match status" value="1"/>
</dbReference>
<gene>
    <name evidence="3" type="ORF">PQJ73_08095</name>
</gene>
<protein>
    <submittedName>
        <fullName evidence="3">XRE family transcriptional regulator</fullName>
    </submittedName>
</protein>
<evidence type="ECO:0000256" key="1">
    <source>
        <dbReference type="ARBA" id="ARBA00023125"/>
    </source>
</evidence>
<reference evidence="3" key="1">
    <citation type="journal article" date="2023" name="Microbiol Resour">
        <title>Genome Sequences of Rhodoplanes serenus and Two Thermotolerant Strains, Rhodoplanes tepidamans and 'Rhodoplanes cryptolactis,' Further Refine the Genus.</title>
        <authorList>
            <person name="Rayyan A.A."/>
            <person name="Kyndt J.A."/>
        </authorList>
    </citation>
    <scope>NUCLEOTIDE SEQUENCE</scope>
    <source>
        <strain evidence="3">DSM 9987</strain>
    </source>
</reference>
<name>A0ABT5J7K9_RHOTP</name>
<dbReference type="EMBL" id="JAQQLI010000009">
    <property type="protein sequence ID" value="MDC7785640.1"/>
    <property type="molecule type" value="Genomic_DNA"/>
</dbReference>
<dbReference type="CDD" id="cd00093">
    <property type="entry name" value="HTH_XRE"/>
    <property type="match status" value="1"/>
</dbReference>
<dbReference type="CDD" id="cd02209">
    <property type="entry name" value="cupin_XRE_C"/>
    <property type="match status" value="1"/>
</dbReference>
<evidence type="ECO:0000259" key="2">
    <source>
        <dbReference type="PROSITE" id="PS50943"/>
    </source>
</evidence>
<comment type="caution">
    <text evidence="3">The sequence shown here is derived from an EMBL/GenBank/DDBJ whole genome shotgun (WGS) entry which is preliminary data.</text>
</comment>
<evidence type="ECO:0000313" key="4">
    <source>
        <dbReference type="Proteomes" id="UP001165652"/>
    </source>
</evidence>
<dbReference type="InterPro" id="IPR001387">
    <property type="entry name" value="Cro/C1-type_HTH"/>
</dbReference>
<reference evidence="3" key="2">
    <citation type="submission" date="2023-02" db="EMBL/GenBank/DDBJ databases">
        <authorList>
            <person name="Rayyan A."/>
            <person name="Meyer T."/>
            <person name="Kyndt J.A."/>
        </authorList>
    </citation>
    <scope>NUCLEOTIDE SEQUENCE</scope>
    <source>
        <strain evidence="3">DSM 9987</strain>
    </source>
</reference>
<organism evidence="3 4">
    <name type="scientific">Rhodoplanes tepidamans</name>
    <name type="common">Rhodoplanes cryptolactis</name>
    <dbReference type="NCBI Taxonomy" id="200616"/>
    <lineage>
        <taxon>Bacteria</taxon>
        <taxon>Pseudomonadati</taxon>
        <taxon>Pseudomonadota</taxon>
        <taxon>Alphaproteobacteria</taxon>
        <taxon>Hyphomicrobiales</taxon>
        <taxon>Nitrobacteraceae</taxon>
        <taxon>Rhodoplanes</taxon>
    </lineage>
</organism>
<dbReference type="InterPro" id="IPR050807">
    <property type="entry name" value="TransReg_Diox_bact_type"/>
</dbReference>
<dbReference type="Proteomes" id="UP001165652">
    <property type="component" value="Unassembled WGS sequence"/>
</dbReference>
<dbReference type="PANTHER" id="PTHR46797">
    <property type="entry name" value="HTH-TYPE TRANSCRIPTIONAL REGULATOR"/>
    <property type="match status" value="1"/>
</dbReference>
<dbReference type="RefSeq" id="WP_272776488.1">
    <property type="nucleotide sequence ID" value="NZ_JAQQLI010000009.1"/>
</dbReference>
<keyword evidence="4" id="KW-1185">Reference proteome</keyword>
<sequence length="200" mass="21367">MLDVGKVDRLGPNLRELRLARALTLDRLAGQSGLTRGYLSLVERGLKTPSISALLRLAEALGVNIAQLFDPDAAPAPSSYTLHRAGDARLPQPDGTFGLVPLAPGRSRKMMEPFLMTPAAGPVARSGPRWAHGGEEILYVVAGRIAVKLGAEELVMERGDCLYFPGEIRHEVRSLGRAKAEVLVVIALPPDAPVPELPAT</sequence>
<dbReference type="PANTHER" id="PTHR46797:SF19">
    <property type="entry name" value="BLL2473 PROTEIN"/>
    <property type="match status" value="1"/>
</dbReference>
<dbReference type="SMART" id="SM00530">
    <property type="entry name" value="HTH_XRE"/>
    <property type="match status" value="1"/>
</dbReference>
<dbReference type="Gene3D" id="1.10.260.40">
    <property type="entry name" value="lambda repressor-like DNA-binding domains"/>
    <property type="match status" value="1"/>
</dbReference>
<keyword evidence="1" id="KW-0238">DNA-binding</keyword>
<dbReference type="InterPro" id="IPR010982">
    <property type="entry name" value="Lambda_DNA-bd_dom_sf"/>
</dbReference>
<accession>A0ABT5J7K9</accession>
<dbReference type="SUPFAM" id="SSF47413">
    <property type="entry name" value="lambda repressor-like DNA-binding domains"/>
    <property type="match status" value="1"/>
</dbReference>
<dbReference type="PROSITE" id="PS50943">
    <property type="entry name" value="HTH_CROC1"/>
    <property type="match status" value="1"/>
</dbReference>
<dbReference type="Pfam" id="PF07883">
    <property type="entry name" value="Cupin_2"/>
    <property type="match status" value="1"/>
</dbReference>
<dbReference type="Pfam" id="PF01381">
    <property type="entry name" value="HTH_3"/>
    <property type="match status" value="1"/>
</dbReference>
<dbReference type="InterPro" id="IPR014710">
    <property type="entry name" value="RmlC-like_jellyroll"/>
</dbReference>
<dbReference type="InterPro" id="IPR013096">
    <property type="entry name" value="Cupin_2"/>
</dbReference>